<name>A0A377GVN7_9FUSO</name>
<evidence type="ECO:0000313" key="3">
    <source>
        <dbReference type="Proteomes" id="UP000255328"/>
    </source>
</evidence>
<dbReference type="Proteomes" id="UP000255328">
    <property type="component" value="Unassembled WGS sequence"/>
</dbReference>
<protein>
    <submittedName>
        <fullName evidence="2">Uncharacterized protein conserved in bacteria</fullName>
    </submittedName>
</protein>
<keyword evidence="3" id="KW-1185">Reference proteome</keyword>
<dbReference type="Gene3D" id="2.40.128.520">
    <property type="match status" value="1"/>
</dbReference>
<sequence>MNKIIILFILITFTLFSKELPDPYIGYWLLPNQKVIVEIQKKENEYVGYIRWLKDSKYPIGDKMAGKEQIDRNNPSPLLRNRKVLNLQVVGGLVKNEKNQLVKGWIYDSWNGKFYYGSITTLNTNTLKLKGSIDKFGILSHSLKIKKVNLERYIDYSNNKNNKD</sequence>
<dbReference type="Pfam" id="PF09917">
    <property type="entry name" value="DUF2147"/>
    <property type="match status" value="1"/>
</dbReference>
<dbReference type="AlphaFoldDB" id="A0A377GVN7"/>
<dbReference type="InterPro" id="IPR019223">
    <property type="entry name" value="DUF2147"/>
</dbReference>
<dbReference type="EMBL" id="UGGU01000003">
    <property type="protein sequence ID" value="STO31035.1"/>
    <property type="molecule type" value="Genomic_DNA"/>
</dbReference>
<accession>A0A377GVN7</accession>
<proteinExistence type="predicted"/>
<evidence type="ECO:0000259" key="1">
    <source>
        <dbReference type="Pfam" id="PF09917"/>
    </source>
</evidence>
<dbReference type="OrthoDB" id="9814399at2"/>
<dbReference type="RefSeq" id="WP_115268978.1">
    <property type="nucleotide sequence ID" value="NZ_CASFEE010000001.1"/>
</dbReference>
<dbReference type="PANTHER" id="PTHR36919">
    <property type="entry name" value="BLR1215 PROTEIN"/>
    <property type="match status" value="1"/>
</dbReference>
<gene>
    <name evidence="2" type="ORF">NCTC10723_00474</name>
</gene>
<feature type="domain" description="DUF2147" evidence="1">
    <location>
        <begin position="26"/>
        <end position="139"/>
    </location>
</feature>
<evidence type="ECO:0000313" key="2">
    <source>
        <dbReference type="EMBL" id="STO31035.1"/>
    </source>
</evidence>
<dbReference type="PANTHER" id="PTHR36919:SF2">
    <property type="entry name" value="BLL6627 PROTEIN"/>
    <property type="match status" value="1"/>
</dbReference>
<organism evidence="2 3">
    <name type="scientific">Fusobacterium necrogenes</name>
    <dbReference type="NCBI Taxonomy" id="858"/>
    <lineage>
        <taxon>Bacteria</taxon>
        <taxon>Fusobacteriati</taxon>
        <taxon>Fusobacteriota</taxon>
        <taxon>Fusobacteriia</taxon>
        <taxon>Fusobacteriales</taxon>
        <taxon>Fusobacteriaceae</taxon>
        <taxon>Fusobacterium</taxon>
    </lineage>
</organism>
<reference evidence="2 3" key="1">
    <citation type="submission" date="2018-06" db="EMBL/GenBank/DDBJ databases">
        <authorList>
            <consortium name="Pathogen Informatics"/>
            <person name="Doyle S."/>
        </authorList>
    </citation>
    <scope>NUCLEOTIDE SEQUENCE [LARGE SCALE GENOMIC DNA]</scope>
    <source>
        <strain evidence="2 3">NCTC10723</strain>
    </source>
</reference>